<protein>
    <submittedName>
        <fullName evidence="2">Hypp6444 protein</fullName>
    </submittedName>
</protein>
<keyword evidence="3" id="KW-1185">Reference proteome</keyword>
<dbReference type="OrthoDB" id="10328399at2759"/>
<name>A0A8J9YUE3_BRALA</name>
<evidence type="ECO:0000256" key="1">
    <source>
        <dbReference type="SAM" id="SignalP"/>
    </source>
</evidence>
<organism evidence="2 3">
    <name type="scientific">Branchiostoma lanceolatum</name>
    <name type="common">Common lancelet</name>
    <name type="synonym">Amphioxus lanceolatum</name>
    <dbReference type="NCBI Taxonomy" id="7740"/>
    <lineage>
        <taxon>Eukaryota</taxon>
        <taxon>Metazoa</taxon>
        <taxon>Chordata</taxon>
        <taxon>Cephalochordata</taxon>
        <taxon>Leptocardii</taxon>
        <taxon>Amphioxiformes</taxon>
        <taxon>Branchiostomatidae</taxon>
        <taxon>Branchiostoma</taxon>
    </lineage>
</organism>
<feature type="chain" id="PRO_5035465622" evidence="1">
    <location>
        <begin position="19"/>
        <end position="88"/>
    </location>
</feature>
<dbReference type="Proteomes" id="UP000838412">
    <property type="component" value="Chromosome 12"/>
</dbReference>
<keyword evidence="1" id="KW-0732">Signal</keyword>
<evidence type="ECO:0000313" key="3">
    <source>
        <dbReference type="Proteomes" id="UP000838412"/>
    </source>
</evidence>
<dbReference type="AlphaFoldDB" id="A0A8J9YUE3"/>
<gene>
    <name evidence="2" type="primary">Hypp6444</name>
    <name evidence="2" type="ORF">BLAG_LOCUS5346</name>
</gene>
<sequence length="88" mass="9288">MKAAVAMLLGLCACVVLATCEAEAGLPGTELASFCQAIIKVESDLSRDAVGGETEEPFVRGSRSYNIRAPNPFAFHALRGKRSLNMTG</sequence>
<feature type="signal peptide" evidence="1">
    <location>
        <begin position="1"/>
        <end position="18"/>
    </location>
</feature>
<evidence type="ECO:0000313" key="2">
    <source>
        <dbReference type="EMBL" id="CAH1241915.1"/>
    </source>
</evidence>
<dbReference type="EMBL" id="OV696697">
    <property type="protein sequence ID" value="CAH1241915.1"/>
    <property type="molecule type" value="Genomic_DNA"/>
</dbReference>
<proteinExistence type="predicted"/>
<accession>A0A8J9YUE3</accession>
<reference evidence="2" key="1">
    <citation type="submission" date="2022-01" db="EMBL/GenBank/DDBJ databases">
        <authorList>
            <person name="Braso-Vives M."/>
        </authorList>
    </citation>
    <scope>NUCLEOTIDE SEQUENCE</scope>
</reference>